<feature type="region of interest" description="Disordered" evidence="1">
    <location>
        <begin position="1"/>
        <end position="28"/>
    </location>
</feature>
<dbReference type="OrthoDB" id="6380096at2759"/>
<dbReference type="EMBL" id="VSRR010001708">
    <property type="protein sequence ID" value="MPC27206.1"/>
    <property type="molecule type" value="Genomic_DNA"/>
</dbReference>
<gene>
    <name evidence="2" type="ORF">E2C01_020373</name>
</gene>
<sequence>MEREERAREREEREWQAERVKSGKQCENNSSDWLNSLREAAELYTSLPASVISDYQQLKQALLTGSIVFPVMRDSGCTGMVVSEEVLPDVDPALCPKVKVADSLGRIDEFPLVRCFLRCPYYTGWASATRAPLKFATVLIGNIPDAVDLPVARILQDADGPKTTLPEQPRKKLTSVGKSETISNHPITPSAVPSSVTHSSTTQVCAVQTRASQMKRVHSLVLSELHSLKVTP</sequence>
<evidence type="ECO:0000256" key="1">
    <source>
        <dbReference type="SAM" id="MobiDB-lite"/>
    </source>
</evidence>
<keyword evidence="3" id="KW-1185">Reference proteome</keyword>
<reference evidence="2 3" key="1">
    <citation type="submission" date="2019-05" db="EMBL/GenBank/DDBJ databases">
        <title>Another draft genome of Portunus trituberculatus and its Hox gene families provides insights of decapod evolution.</title>
        <authorList>
            <person name="Jeong J.-H."/>
            <person name="Song I."/>
            <person name="Kim S."/>
            <person name="Choi T."/>
            <person name="Kim D."/>
            <person name="Ryu S."/>
            <person name="Kim W."/>
        </authorList>
    </citation>
    <scope>NUCLEOTIDE SEQUENCE [LARGE SCALE GENOMIC DNA]</scope>
    <source>
        <tissue evidence="2">Muscle</tissue>
    </source>
</reference>
<dbReference type="Proteomes" id="UP000324222">
    <property type="component" value="Unassembled WGS sequence"/>
</dbReference>
<feature type="compositionally biased region" description="Polar residues" evidence="1">
    <location>
        <begin position="176"/>
        <end position="198"/>
    </location>
</feature>
<evidence type="ECO:0000313" key="2">
    <source>
        <dbReference type="EMBL" id="MPC27206.1"/>
    </source>
</evidence>
<name>A0A5B7E235_PORTR</name>
<dbReference type="AlphaFoldDB" id="A0A5B7E235"/>
<protein>
    <submittedName>
        <fullName evidence="2">Uncharacterized protein</fullName>
    </submittedName>
</protein>
<feature type="region of interest" description="Disordered" evidence="1">
    <location>
        <begin position="159"/>
        <end position="198"/>
    </location>
</feature>
<comment type="caution">
    <text evidence="2">The sequence shown here is derived from an EMBL/GenBank/DDBJ whole genome shotgun (WGS) entry which is preliminary data.</text>
</comment>
<accession>A0A5B7E235</accession>
<organism evidence="2 3">
    <name type="scientific">Portunus trituberculatus</name>
    <name type="common">Swimming crab</name>
    <name type="synonym">Neptunus trituberculatus</name>
    <dbReference type="NCBI Taxonomy" id="210409"/>
    <lineage>
        <taxon>Eukaryota</taxon>
        <taxon>Metazoa</taxon>
        <taxon>Ecdysozoa</taxon>
        <taxon>Arthropoda</taxon>
        <taxon>Crustacea</taxon>
        <taxon>Multicrustacea</taxon>
        <taxon>Malacostraca</taxon>
        <taxon>Eumalacostraca</taxon>
        <taxon>Eucarida</taxon>
        <taxon>Decapoda</taxon>
        <taxon>Pleocyemata</taxon>
        <taxon>Brachyura</taxon>
        <taxon>Eubrachyura</taxon>
        <taxon>Portunoidea</taxon>
        <taxon>Portunidae</taxon>
        <taxon>Portuninae</taxon>
        <taxon>Portunus</taxon>
    </lineage>
</organism>
<feature type="compositionally biased region" description="Basic and acidic residues" evidence="1">
    <location>
        <begin position="1"/>
        <end position="21"/>
    </location>
</feature>
<proteinExistence type="predicted"/>
<evidence type="ECO:0000313" key="3">
    <source>
        <dbReference type="Proteomes" id="UP000324222"/>
    </source>
</evidence>